<dbReference type="Pfam" id="PF12838">
    <property type="entry name" value="Fer4_7"/>
    <property type="match status" value="1"/>
</dbReference>
<keyword evidence="7" id="KW-0408">Iron</keyword>
<dbReference type="Proteomes" id="UP000199513">
    <property type="component" value="Unassembled WGS sequence"/>
</dbReference>
<keyword evidence="11" id="KW-0472">Membrane</keyword>
<feature type="compositionally biased region" description="Basic and acidic residues" evidence="12">
    <location>
        <begin position="178"/>
        <end position="208"/>
    </location>
</feature>
<evidence type="ECO:0000256" key="6">
    <source>
        <dbReference type="ARBA" id="ARBA00022967"/>
    </source>
</evidence>
<dbReference type="Gene3D" id="3.30.70.3270">
    <property type="match status" value="1"/>
</dbReference>
<keyword evidence="2" id="KW-0004">4Fe-4S</keyword>
<organism evidence="14 15">
    <name type="scientific">Thermoflexibacter ruber</name>
    <dbReference type="NCBI Taxonomy" id="1003"/>
    <lineage>
        <taxon>Bacteria</taxon>
        <taxon>Pseudomonadati</taxon>
        <taxon>Bacteroidota</taxon>
        <taxon>Cytophagia</taxon>
        <taxon>Cytophagales</taxon>
        <taxon>Thermoflexibacteraceae</taxon>
        <taxon>Thermoflexibacter</taxon>
    </lineage>
</organism>
<keyword evidence="4" id="KW-0479">Metal-binding</keyword>
<evidence type="ECO:0000256" key="2">
    <source>
        <dbReference type="ARBA" id="ARBA00022485"/>
    </source>
</evidence>
<dbReference type="PROSITE" id="PS00198">
    <property type="entry name" value="4FE4S_FER_1"/>
    <property type="match status" value="1"/>
</dbReference>
<evidence type="ECO:0000313" key="14">
    <source>
        <dbReference type="EMBL" id="SFF30157.1"/>
    </source>
</evidence>
<evidence type="ECO:0000256" key="11">
    <source>
        <dbReference type="ARBA" id="ARBA00023136"/>
    </source>
</evidence>
<dbReference type="GO" id="GO:0016829">
    <property type="term" value="F:lyase activity"/>
    <property type="evidence" value="ECO:0007669"/>
    <property type="project" value="UniProtKB-KW"/>
</dbReference>
<dbReference type="STRING" id="1003.SAMN04488541_102462"/>
<keyword evidence="1" id="KW-1003">Cell membrane</keyword>
<dbReference type="PANTHER" id="PTHR10849">
    <property type="entry name" value="NADH DEHYDROGENASE UBIQUINONE IRON-SULFUR PROTEIN 8, MITOCHONDRIAL"/>
    <property type="match status" value="1"/>
</dbReference>
<evidence type="ECO:0000313" key="15">
    <source>
        <dbReference type="Proteomes" id="UP000199513"/>
    </source>
</evidence>
<dbReference type="PANTHER" id="PTHR10849:SF24">
    <property type="entry name" value="NADH-QUINONE OXIDOREDUCTASE SUBUNIT I 2"/>
    <property type="match status" value="1"/>
</dbReference>
<evidence type="ECO:0000256" key="5">
    <source>
        <dbReference type="ARBA" id="ARBA00022737"/>
    </source>
</evidence>
<dbReference type="PROSITE" id="PS51379">
    <property type="entry name" value="4FE4S_FER_2"/>
    <property type="match status" value="2"/>
</dbReference>
<dbReference type="InterPro" id="IPR017896">
    <property type="entry name" value="4Fe4S_Fe-S-bd"/>
</dbReference>
<keyword evidence="10 14" id="KW-0830">Ubiquinone</keyword>
<feature type="region of interest" description="Disordered" evidence="12">
    <location>
        <begin position="178"/>
        <end position="230"/>
    </location>
</feature>
<keyword evidence="5" id="KW-0677">Repeat</keyword>
<keyword evidence="8" id="KW-0411">Iron-sulfur</keyword>
<evidence type="ECO:0000256" key="10">
    <source>
        <dbReference type="ARBA" id="ARBA00023075"/>
    </source>
</evidence>
<dbReference type="AlphaFoldDB" id="A0A1I2HMU4"/>
<dbReference type="InterPro" id="IPR017900">
    <property type="entry name" value="4Fe4S_Fe_S_CS"/>
</dbReference>
<keyword evidence="3" id="KW-0874">Quinone</keyword>
<name>A0A1I2HMU4_9BACT</name>
<protein>
    <submittedName>
        <fullName evidence="14">Formate hydrogenlyase subunit 6/NADH:ubiquinone oxidoreductase subunit (Chain I)</fullName>
    </submittedName>
</protein>
<dbReference type="RefSeq" id="WP_091546624.1">
    <property type="nucleotide sequence ID" value="NZ_FONY01000024.1"/>
</dbReference>
<feature type="compositionally biased region" description="Basic residues" evidence="12">
    <location>
        <begin position="220"/>
        <end position="230"/>
    </location>
</feature>
<dbReference type="InterPro" id="IPR010226">
    <property type="entry name" value="NADH_quinone_OxRdtase_chainI"/>
</dbReference>
<gene>
    <name evidence="14" type="ORF">SAMN04488541_102462</name>
</gene>
<evidence type="ECO:0000256" key="8">
    <source>
        <dbReference type="ARBA" id="ARBA00023014"/>
    </source>
</evidence>
<dbReference type="EMBL" id="FONY01000024">
    <property type="protein sequence ID" value="SFF30157.1"/>
    <property type="molecule type" value="Genomic_DNA"/>
</dbReference>
<dbReference type="GO" id="GO:0016651">
    <property type="term" value="F:oxidoreductase activity, acting on NAD(P)H"/>
    <property type="evidence" value="ECO:0007669"/>
    <property type="project" value="InterPro"/>
</dbReference>
<dbReference type="GO" id="GO:0016020">
    <property type="term" value="C:membrane"/>
    <property type="evidence" value="ECO:0007669"/>
    <property type="project" value="InterPro"/>
</dbReference>
<evidence type="ECO:0000256" key="7">
    <source>
        <dbReference type="ARBA" id="ARBA00023004"/>
    </source>
</evidence>
<keyword evidence="14" id="KW-0456">Lyase</keyword>
<dbReference type="OrthoDB" id="9808559at2"/>
<dbReference type="SUPFAM" id="SSF54862">
    <property type="entry name" value="4Fe-4S ferredoxins"/>
    <property type="match status" value="1"/>
</dbReference>
<accession>A0A1I2HMU4</accession>
<keyword evidence="6" id="KW-1278">Translocase</keyword>
<dbReference type="GO" id="GO:0051539">
    <property type="term" value="F:4 iron, 4 sulfur cluster binding"/>
    <property type="evidence" value="ECO:0007669"/>
    <property type="project" value="UniProtKB-KW"/>
</dbReference>
<sequence>MTPKEYFTNVHESISTLSKGIRLTFRHFKKAIQNKRLRNTIPATDKNYFQQEAGIVTLQYPKERLPIPDVGRYQLHVEIEDCIVCDKCAKICPVNCIDIESVKASEQIGTASDGTPIRLYATKFDIDMAKCCFCGLCTTVCPTECITMTPEYDYSVFDIRQMNFAFSKMTEQEVAMRKKEAEEREKAKTESIKAESVKTEIEQKKEEGAVATPPPEKPTFKPKFKPIIKK</sequence>
<keyword evidence="15" id="KW-1185">Reference proteome</keyword>
<keyword evidence="9" id="KW-0520">NAD</keyword>
<dbReference type="GO" id="GO:0048038">
    <property type="term" value="F:quinone binding"/>
    <property type="evidence" value="ECO:0007669"/>
    <property type="project" value="UniProtKB-KW"/>
</dbReference>
<evidence type="ECO:0000256" key="1">
    <source>
        <dbReference type="ARBA" id="ARBA00022475"/>
    </source>
</evidence>
<evidence type="ECO:0000256" key="9">
    <source>
        <dbReference type="ARBA" id="ARBA00023027"/>
    </source>
</evidence>
<proteinExistence type="predicted"/>
<evidence type="ECO:0000256" key="12">
    <source>
        <dbReference type="SAM" id="MobiDB-lite"/>
    </source>
</evidence>
<feature type="domain" description="4Fe-4S ferredoxin-type" evidence="13">
    <location>
        <begin position="73"/>
        <end position="102"/>
    </location>
</feature>
<dbReference type="GO" id="GO:0046872">
    <property type="term" value="F:metal ion binding"/>
    <property type="evidence" value="ECO:0007669"/>
    <property type="project" value="UniProtKB-KW"/>
</dbReference>
<feature type="domain" description="4Fe-4S ferredoxin-type" evidence="13">
    <location>
        <begin position="122"/>
        <end position="151"/>
    </location>
</feature>
<reference evidence="15" key="1">
    <citation type="submission" date="2016-10" db="EMBL/GenBank/DDBJ databases">
        <authorList>
            <person name="Varghese N."/>
            <person name="Submissions S."/>
        </authorList>
    </citation>
    <scope>NUCLEOTIDE SEQUENCE [LARGE SCALE GENOMIC DNA]</scope>
    <source>
        <strain>GEY</strain>
        <strain evidence="15">DSM 9560</strain>
    </source>
</reference>
<evidence type="ECO:0000256" key="3">
    <source>
        <dbReference type="ARBA" id="ARBA00022719"/>
    </source>
</evidence>
<evidence type="ECO:0000259" key="13">
    <source>
        <dbReference type="PROSITE" id="PS51379"/>
    </source>
</evidence>
<evidence type="ECO:0000256" key="4">
    <source>
        <dbReference type="ARBA" id="ARBA00022723"/>
    </source>
</evidence>